<dbReference type="Proteomes" id="UP001159363">
    <property type="component" value="Chromosome 8"/>
</dbReference>
<name>A0ABQ9GS50_9NEOP</name>
<evidence type="ECO:0000313" key="2">
    <source>
        <dbReference type="EMBL" id="KAJ8874836.1"/>
    </source>
</evidence>
<feature type="region of interest" description="Disordered" evidence="1">
    <location>
        <begin position="76"/>
        <end position="99"/>
    </location>
</feature>
<comment type="caution">
    <text evidence="2">The sequence shown here is derived from an EMBL/GenBank/DDBJ whole genome shotgun (WGS) entry which is preliminary data.</text>
</comment>
<keyword evidence="3" id="KW-1185">Reference proteome</keyword>
<dbReference type="EMBL" id="JARBHB010000009">
    <property type="protein sequence ID" value="KAJ8874836.1"/>
    <property type="molecule type" value="Genomic_DNA"/>
</dbReference>
<evidence type="ECO:0000256" key="1">
    <source>
        <dbReference type="SAM" id="MobiDB-lite"/>
    </source>
</evidence>
<proteinExistence type="predicted"/>
<accession>A0ABQ9GS50</accession>
<reference evidence="2 3" key="1">
    <citation type="submission" date="2023-02" db="EMBL/GenBank/DDBJ databases">
        <title>LHISI_Scaffold_Assembly.</title>
        <authorList>
            <person name="Stuart O.P."/>
            <person name="Cleave R."/>
            <person name="Magrath M.J.L."/>
            <person name="Mikheyev A.S."/>
        </authorList>
    </citation>
    <scope>NUCLEOTIDE SEQUENCE [LARGE SCALE GENOMIC DNA]</scope>
    <source>
        <strain evidence="2">Daus_M_001</strain>
        <tissue evidence="2">Leg muscle</tissue>
    </source>
</reference>
<sequence length="480" mass="52975">MNGLPPRRTGFDSRRVIACGNDVGRRSWSTGFLGDLPFPPPLYFGAAPYTPHFTLISSQDFDLRVAQTSPITHPIRLNNSPCVRDREAQGDKGDTDTRTKYSDAVTRRDLNWRSVFSYVCPMDLTLLTTHLPRKQTVLNFHWGLSRIFACGNRAGRCRWSAGFLGISSFPRLFIPALLRTHLTYPTSALKTSCLCSGVVCEHLQSFIDFTYGHNDGLFQQDNAPCHMPKLSSTGSRNILKSSNDYCGHLVRPIRIFQPASRTIRCADARSLIFSPRWSLLSPLVSLLYSRLSLKLQPPIPSRLGGPTLFYISRPDRLESSPHPEQLGLFVLSAGRWACLYCRQAVGLVCTVGRQLGLFVLSAGSWACLYCRQAVGLVCTVGRQLGLFVRSAGRWACLYCRQAVGLVCTVGRQLGLFVLSAGSWACLYCRQAAGLVWTVGRQLGLFALSAGSWACLHCRQAVGLNVSSTARSLDTVQVARG</sequence>
<gene>
    <name evidence="2" type="ORF">PR048_022725</name>
</gene>
<organism evidence="2 3">
    <name type="scientific">Dryococelus australis</name>
    <dbReference type="NCBI Taxonomy" id="614101"/>
    <lineage>
        <taxon>Eukaryota</taxon>
        <taxon>Metazoa</taxon>
        <taxon>Ecdysozoa</taxon>
        <taxon>Arthropoda</taxon>
        <taxon>Hexapoda</taxon>
        <taxon>Insecta</taxon>
        <taxon>Pterygota</taxon>
        <taxon>Neoptera</taxon>
        <taxon>Polyneoptera</taxon>
        <taxon>Phasmatodea</taxon>
        <taxon>Verophasmatodea</taxon>
        <taxon>Anareolatae</taxon>
        <taxon>Phasmatidae</taxon>
        <taxon>Eurycanthinae</taxon>
        <taxon>Dryococelus</taxon>
    </lineage>
</organism>
<evidence type="ECO:0000313" key="3">
    <source>
        <dbReference type="Proteomes" id="UP001159363"/>
    </source>
</evidence>
<protein>
    <submittedName>
        <fullName evidence="2">Uncharacterized protein</fullName>
    </submittedName>
</protein>
<feature type="compositionally biased region" description="Basic and acidic residues" evidence="1">
    <location>
        <begin position="83"/>
        <end position="99"/>
    </location>
</feature>